<keyword evidence="2" id="KW-1185">Reference proteome</keyword>
<dbReference type="Proteomes" id="UP000500857">
    <property type="component" value="Chromosome"/>
</dbReference>
<reference evidence="1 2" key="1">
    <citation type="submission" date="2020-04" db="EMBL/GenBank/DDBJ databases">
        <authorList>
            <person name="Basu S."/>
            <person name="Maruthanayagam V."/>
            <person name="Chakraborty S."/>
            <person name="Pramanik A."/>
            <person name="Mukherjee J."/>
            <person name="Brink B."/>
        </authorList>
    </citation>
    <scope>NUCLEOTIDE SEQUENCE [LARGE SCALE GENOMIC DNA]</scope>
    <source>
        <strain evidence="1 2">AP17</strain>
    </source>
</reference>
<dbReference type="EMBL" id="CP051167">
    <property type="protein sequence ID" value="QIZ71133.1"/>
    <property type="molecule type" value="Genomic_DNA"/>
</dbReference>
<evidence type="ECO:0000313" key="2">
    <source>
        <dbReference type="Proteomes" id="UP000500857"/>
    </source>
</evidence>
<dbReference type="RefSeq" id="WP_168569288.1">
    <property type="nucleotide sequence ID" value="NZ_CP051167.1"/>
</dbReference>
<protein>
    <submittedName>
        <fullName evidence="1">Uncharacterized protein</fullName>
    </submittedName>
</protein>
<organism evidence="1 2">
    <name type="scientific">Oxynema aestuarii AP17</name>
    <dbReference type="NCBI Taxonomy" id="2064643"/>
    <lineage>
        <taxon>Bacteria</taxon>
        <taxon>Bacillati</taxon>
        <taxon>Cyanobacteriota</taxon>
        <taxon>Cyanophyceae</taxon>
        <taxon>Oscillatoriophycideae</taxon>
        <taxon>Oscillatoriales</taxon>
        <taxon>Oscillatoriaceae</taxon>
        <taxon>Oxynema</taxon>
        <taxon>Oxynema aestuarii</taxon>
    </lineage>
</organism>
<evidence type="ECO:0000313" key="1">
    <source>
        <dbReference type="EMBL" id="QIZ71133.1"/>
    </source>
</evidence>
<dbReference type="KEGG" id="oxy:HCG48_11560"/>
<name>A0A6H1TZD4_9CYAN</name>
<proteinExistence type="predicted"/>
<accession>A0A6H1TZD4</accession>
<dbReference type="AlphaFoldDB" id="A0A6H1TZD4"/>
<sequence>MQLSSYMPQIPLEELYGQIMFSNVVTPTDRQQLRAALLKECLSEDEKAIVDRILYNVRRGWLQMVE</sequence>
<gene>
    <name evidence="1" type="ORF">HCG48_11560</name>
</gene>